<evidence type="ECO:0000313" key="3">
    <source>
        <dbReference type="Proteomes" id="UP000247903"/>
    </source>
</evidence>
<sequence length="315" mass="37360">MLADILAHPKIMKQYFILQFKMLNRQLTEWGIEPVIGYVVGLFAFIGISIKLFEKTQFAEYIYIVLALSLVIKLNEINRNDFLKLCYSKTEYIKIRIVENLIVSIVFITFLLFQEKYLSSILLFISVCLFSLLDFKNKSSFTIPTPFYKYPFEFIVGFRSNYLIYFFAYFLTFMSISVNNFNLGIFSLILTLLSCLNHYTNSENEFYVWVFSMTPKEFIRYKLKNIIQYSTILCLPILITLALFFYTKIDIIVVFQFLGYLFIFTTMLAKYSVFPEKLNIRFGIVFALTFWFPPLLLFIIPYLYIQSTKKLKEIL</sequence>
<name>A0A2V4BKQ7_9FLAO</name>
<feature type="transmembrane region" description="Helical" evidence="1">
    <location>
        <begin position="251"/>
        <end position="271"/>
    </location>
</feature>
<proteinExistence type="predicted"/>
<evidence type="ECO:0000313" key="2">
    <source>
        <dbReference type="EMBL" id="PXY39529.1"/>
    </source>
</evidence>
<keyword evidence="1" id="KW-0472">Membrane</keyword>
<keyword evidence="1" id="KW-0812">Transmembrane</keyword>
<evidence type="ECO:0000256" key="1">
    <source>
        <dbReference type="SAM" id="Phobius"/>
    </source>
</evidence>
<feature type="transmembrane region" description="Helical" evidence="1">
    <location>
        <begin position="118"/>
        <end position="135"/>
    </location>
</feature>
<organism evidence="2 3">
    <name type="scientific">Flavobacterium cheongpyeongense</name>
    <dbReference type="NCBI Taxonomy" id="2212651"/>
    <lineage>
        <taxon>Bacteria</taxon>
        <taxon>Pseudomonadati</taxon>
        <taxon>Bacteroidota</taxon>
        <taxon>Flavobacteriia</taxon>
        <taxon>Flavobacteriales</taxon>
        <taxon>Flavobacteriaceae</taxon>
        <taxon>Flavobacterium</taxon>
    </lineage>
</organism>
<dbReference type="AlphaFoldDB" id="A0A2V4BKQ7"/>
<feature type="transmembrane region" description="Helical" evidence="1">
    <location>
        <begin position="30"/>
        <end position="52"/>
    </location>
</feature>
<gene>
    <name evidence="2" type="ORF">DMB65_17050</name>
</gene>
<feature type="transmembrane region" description="Helical" evidence="1">
    <location>
        <begin position="156"/>
        <end position="175"/>
    </location>
</feature>
<dbReference type="Proteomes" id="UP000247903">
    <property type="component" value="Unassembled WGS sequence"/>
</dbReference>
<protein>
    <submittedName>
        <fullName evidence="2">ABC transporter permease</fullName>
    </submittedName>
</protein>
<dbReference type="EMBL" id="QJHK01000017">
    <property type="protein sequence ID" value="PXY39529.1"/>
    <property type="molecule type" value="Genomic_DNA"/>
</dbReference>
<reference evidence="2 3" key="1">
    <citation type="submission" date="2018-05" db="EMBL/GenBank/DDBJ databases">
        <title>Flavobacterium sp. strain IMCC34759, incomplete genome.</title>
        <authorList>
            <person name="Joung Y."/>
            <person name="Cho J."/>
        </authorList>
    </citation>
    <scope>NUCLEOTIDE SEQUENCE [LARGE SCALE GENOMIC DNA]</scope>
    <source>
        <strain evidence="2 3">IMCC34759</strain>
    </source>
</reference>
<keyword evidence="3" id="KW-1185">Reference proteome</keyword>
<accession>A0A2V4BKQ7</accession>
<keyword evidence="1" id="KW-1133">Transmembrane helix</keyword>
<comment type="caution">
    <text evidence="2">The sequence shown here is derived from an EMBL/GenBank/DDBJ whole genome shotgun (WGS) entry which is preliminary data.</text>
</comment>
<feature type="transmembrane region" description="Helical" evidence="1">
    <location>
        <begin position="226"/>
        <end position="245"/>
    </location>
</feature>
<feature type="transmembrane region" description="Helical" evidence="1">
    <location>
        <begin position="283"/>
        <end position="305"/>
    </location>
</feature>
<feature type="transmembrane region" description="Helical" evidence="1">
    <location>
        <begin position="95"/>
        <end position="112"/>
    </location>
</feature>